<keyword evidence="3" id="KW-1185">Reference proteome</keyword>
<dbReference type="Pfam" id="PF17765">
    <property type="entry name" value="MLTR_LBD"/>
    <property type="match status" value="1"/>
</dbReference>
<reference evidence="2 3" key="1">
    <citation type="submission" date="2019-07" db="EMBL/GenBank/DDBJ databases">
        <title>Whole genome shotgun sequence of Swaminathania salitolerans NBRC 104436.</title>
        <authorList>
            <person name="Hosoyama A."/>
            <person name="Uohara A."/>
            <person name="Ohji S."/>
            <person name="Ichikawa N."/>
        </authorList>
    </citation>
    <scope>NUCLEOTIDE SEQUENCE [LARGE SCALE GENOMIC DNA]</scope>
    <source>
        <strain evidence="2 3">NBRC 104436</strain>
    </source>
</reference>
<sequence>MAGMPDLLKVPCYVLDALWNIRVANEAACTLFGAWFGAGDRNLLDYVFLDPEARRFMDRWEHNAQRVLAEFRSDSLHGETEKVGALVSRLRAASRDFERLWHQQAVTTREGGPRRFHHPADGVLDFEQTTLGFTTWPQYRMVVLRPVAGLR</sequence>
<evidence type="ECO:0000313" key="2">
    <source>
        <dbReference type="EMBL" id="GEL02535.1"/>
    </source>
</evidence>
<accession>A0A511BQK9</accession>
<dbReference type="EMBL" id="BJVC01000003">
    <property type="protein sequence ID" value="GEL02535.1"/>
    <property type="molecule type" value="Genomic_DNA"/>
</dbReference>
<evidence type="ECO:0000259" key="1">
    <source>
        <dbReference type="Pfam" id="PF17765"/>
    </source>
</evidence>
<dbReference type="PANTHER" id="PTHR35010">
    <property type="entry name" value="BLL4672 PROTEIN-RELATED"/>
    <property type="match status" value="1"/>
</dbReference>
<dbReference type="PANTHER" id="PTHR35010:SF2">
    <property type="entry name" value="BLL4672 PROTEIN"/>
    <property type="match status" value="1"/>
</dbReference>
<protein>
    <recommendedName>
        <fullName evidence="1">MmyB-like transcription regulator ligand binding domain-containing protein</fullName>
    </recommendedName>
</protein>
<organism evidence="2 3">
    <name type="scientific">Swaminathania salitolerans</name>
    <dbReference type="NCBI Taxonomy" id="182838"/>
    <lineage>
        <taxon>Bacteria</taxon>
        <taxon>Pseudomonadati</taxon>
        <taxon>Pseudomonadota</taxon>
        <taxon>Alphaproteobacteria</taxon>
        <taxon>Acetobacterales</taxon>
        <taxon>Acetobacteraceae</taxon>
        <taxon>Swaminathania</taxon>
    </lineage>
</organism>
<dbReference type="Gene3D" id="3.30.450.180">
    <property type="match status" value="1"/>
</dbReference>
<dbReference type="InterPro" id="IPR041413">
    <property type="entry name" value="MLTR_LBD"/>
</dbReference>
<feature type="domain" description="MmyB-like transcription regulator ligand binding" evidence="1">
    <location>
        <begin position="7"/>
        <end position="146"/>
    </location>
</feature>
<evidence type="ECO:0000313" key="3">
    <source>
        <dbReference type="Proteomes" id="UP000321405"/>
    </source>
</evidence>
<proteinExistence type="predicted"/>
<gene>
    <name evidence="2" type="ORF">SSA02_16980</name>
</gene>
<dbReference type="Proteomes" id="UP000321405">
    <property type="component" value="Unassembled WGS sequence"/>
</dbReference>
<comment type="caution">
    <text evidence="2">The sequence shown here is derived from an EMBL/GenBank/DDBJ whole genome shotgun (WGS) entry which is preliminary data.</text>
</comment>
<name>A0A511BQK9_9PROT</name>
<dbReference type="AlphaFoldDB" id="A0A511BQK9"/>